<proteinExistence type="predicted"/>
<organism evidence="2 3">
    <name type="scientific">Sorangium cellulosum</name>
    <name type="common">Polyangium cellulosum</name>
    <dbReference type="NCBI Taxonomy" id="56"/>
    <lineage>
        <taxon>Bacteria</taxon>
        <taxon>Pseudomonadati</taxon>
        <taxon>Myxococcota</taxon>
        <taxon>Polyangia</taxon>
        <taxon>Polyangiales</taxon>
        <taxon>Polyangiaceae</taxon>
        <taxon>Sorangium</taxon>
    </lineage>
</organism>
<dbReference type="Proteomes" id="UP000075604">
    <property type="component" value="Unassembled WGS sequence"/>
</dbReference>
<dbReference type="AlphaFoldDB" id="A0A150PS86"/>
<dbReference type="EMBL" id="JELX01001569">
    <property type="protein sequence ID" value="KYF58554.1"/>
    <property type="molecule type" value="Genomic_DNA"/>
</dbReference>
<evidence type="ECO:0000256" key="1">
    <source>
        <dbReference type="SAM" id="MobiDB-lite"/>
    </source>
</evidence>
<evidence type="ECO:0000313" key="3">
    <source>
        <dbReference type="Proteomes" id="UP000075604"/>
    </source>
</evidence>
<feature type="region of interest" description="Disordered" evidence="1">
    <location>
        <begin position="1"/>
        <end position="24"/>
    </location>
</feature>
<name>A0A150PS86_SORCE</name>
<protein>
    <submittedName>
        <fullName evidence="2">Uncharacterized protein</fullName>
    </submittedName>
</protein>
<accession>A0A150PS86</accession>
<reference evidence="2 3" key="1">
    <citation type="submission" date="2014-02" db="EMBL/GenBank/DDBJ databases">
        <title>The small core and large imbalanced accessory genome model reveals a collaborative survival strategy of Sorangium cellulosum strains in nature.</title>
        <authorList>
            <person name="Han K."/>
            <person name="Peng R."/>
            <person name="Blom J."/>
            <person name="Li Y.-Z."/>
        </authorList>
    </citation>
    <scope>NUCLEOTIDE SEQUENCE [LARGE SCALE GENOMIC DNA]</scope>
    <source>
        <strain evidence="2 3">So0157-18</strain>
    </source>
</reference>
<comment type="caution">
    <text evidence="2">The sequence shown here is derived from an EMBL/GenBank/DDBJ whole genome shotgun (WGS) entry which is preliminary data.</text>
</comment>
<sequence>MSYLNQPRLTFSGRFQADPSTVNNDPRHFDNATFTPRFQEFSTQQSMNGWWNPTGTAIFRFTGCTIQQAIGAGGVDAADGAVGLSVGNSPDRPSGKLVDIDPDWQLASQLYGLSVSLRDPRTGDLVLLADLEPTPFRDLWFSRGGLKGDSGASAMWQSQLTNLRWRLDGVNSPVLKALAEASRGSGRLSVRLTVFSYQTSVKAPDFTYGTLVGAIGPALPDEPASFVSGRRFMPTSAFQNPNLPANSCLAANGMTCFSGKVIGDALVVDFSNALPFGDDGTLAPLGDLRFAVLHDPDANEGAVLAEDRFTELGALDASDGSLMRASGIQTLPIPAAAKSLVNERPLALVLSGGAVPAGHGLVMMRETAHGRDLRVDALSFRLDPNAPDQNRRDVPLWATRYGLPLSGAPIAFQPLAPAPDDGDAPADASIGTTPTAAIPITNSPIGALAIEPQRVRTDAAGRATVRFQGPPEMGCPRRYIDGQLYAVAYNFADGDPIIQQTFDQVSVLVFSTFTASEHPTWEEVQPIWKQYANLYPVMSKGLFDFSIREVADANAHLLHFVLSKPTTDPDHMPVTRDLSAGKRAALLRYLESAMGRSAARDPQLVARFQGRCPFSGVAPSSPPEEVENKRIFNRLRSR</sequence>
<gene>
    <name evidence="2" type="ORF">BE04_12915</name>
</gene>
<evidence type="ECO:0000313" key="2">
    <source>
        <dbReference type="EMBL" id="KYF58554.1"/>
    </source>
</evidence>